<feature type="region of interest" description="Disordered" evidence="1">
    <location>
        <begin position="166"/>
        <end position="389"/>
    </location>
</feature>
<feature type="compositionally biased region" description="Basic residues" evidence="1">
    <location>
        <begin position="167"/>
        <end position="176"/>
    </location>
</feature>
<feature type="region of interest" description="Disordered" evidence="1">
    <location>
        <begin position="69"/>
        <end position="125"/>
    </location>
</feature>
<feature type="compositionally biased region" description="Low complexity" evidence="1">
    <location>
        <begin position="328"/>
        <end position="337"/>
    </location>
</feature>
<feature type="compositionally biased region" description="Basic and acidic residues" evidence="1">
    <location>
        <begin position="345"/>
        <end position="367"/>
    </location>
</feature>
<reference evidence="3" key="1">
    <citation type="submission" date="2015-02" db="EMBL/GenBank/DDBJ databases">
        <title>Draft Genome of Frankia sp. CpI1-S.</title>
        <authorList>
            <person name="Oshone R.T."/>
            <person name="Ngom M."/>
            <person name="Ghodhbane-Gtari F."/>
            <person name="Gtari M."/>
            <person name="Morris K."/>
            <person name="Thomas K."/>
            <person name="Sen A."/>
            <person name="Tisa L.S."/>
        </authorList>
    </citation>
    <scope>NUCLEOTIDE SEQUENCE [LARGE SCALE GENOMIC DNA]</scope>
    <source>
        <strain evidence="3">CpI1-S</strain>
    </source>
</reference>
<name>A0A0D8BPD9_9ACTN</name>
<reference evidence="2 3" key="2">
    <citation type="journal article" date="2016" name="Genome Announc.">
        <title>Permanent Draft Genome Sequences for Two Variants of Frankia sp. Strain CpI1, the First Frankia Strain Isolated from Root Nodules of Comptonia peregrina.</title>
        <authorList>
            <person name="Oshone R."/>
            <person name="Hurst S.G.IV."/>
            <person name="Abebe-Akele F."/>
            <person name="Simpson S."/>
            <person name="Morris K."/>
            <person name="Thomas W.K."/>
            <person name="Tisa L.S."/>
        </authorList>
    </citation>
    <scope>NUCLEOTIDE SEQUENCE [LARGE SCALE GENOMIC DNA]</scope>
    <source>
        <strain evidence="3">CpI1-S</strain>
    </source>
</reference>
<feature type="compositionally biased region" description="Low complexity" evidence="1">
    <location>
        <begin position="177"/>
        <end position="216"/>
    </location>
</feature>
<feature type="compositionally biased region" description="Low complexity" evidence="1">
    <location>
        <begin position="69"/>
        <end position="83"/>
    </location>
</feature>
<dbReference type="EMBL" id="JYFN01000002">
    <property type="protein sequence ID" value="KJE25242.1"/>
    <property type="molecule type" value="Genomic_DNA"/>
</dbReference>
<evidence type="ECO:0000256" key="1">
    <source>
        <dbReference type="SAM" id="MobiDB-lite"/>
    </source>
</evidence>
<accession>A0A0D8BPD9</accession>
<comment type="caution">
    <text evidence="2">The sequence shown here is derived from an EMBL/GenBank/DDBJ whole genome shotgun (WGS) entry which is preliminary data.</text>
</comment>
<proteinExistence type="predicted"/>
<dbReference type="AlphaFoldDB" id="A0A0D8BPD9"/>
<feature type="compositionally biased region" description="Basic residues" evidence="1">
    <location>
        <begin position="93"/>
        <end position="103"/>
    </location>
</feature>
<feature type="compositionally biased region" description="Basic residues" evidence="1">
    <location>
        <begin position="301"/>
        <end position="327"/>
    </location>
</feature>
<evidence type="ECO:0000313" key="3">
    <source>
        <dbReference type="Proteomes" id="UP000032545"/>
    </source>
</evidence>
<organism evidence="2 3">
    <name type="scientific">Frankia torreyi</name>
    <dbReference type="NCBI Taxonomy" id="1856"/>
    <lineage>
        <taxon>Bacteria</taxon>
        <taxon>Bacillati</taxon>
        <taxon>Actinomycetota</taxon>
        <taxon>Actinomycetes</taxon>
        <taxon>Frankiales</taxon>
        <taxon>Frankiaceae</taxon>
        <taxon>Frankia</taxon>
    </lineage>
</organism>
<protein>
    <submittedName>
        <fullName evidence="2">Uncharacterized protein</fullName>
    </submittedName>
</protein>
<keyword evidence="3" id="KW-1185">Reference proteome</keyword>
<gene>
    <name evidence="2" type="ORF">FF36_00375</name>
</gene>
<dbReference type="PATRIC" id="fig|1502723.3.peg.417"/>
<feature type="compositionally biased region" description="Basic residues" evidence="1">
    <location>
        <begin position="250"/>
        <end position="260"/>
    </location>
</feature>
<sequence>MSQHCSPSDTHSIFITECYWTRSPGTFDQTNQQTNNEILRLKLDVSFGTARAPHRSAGPTFSRRYCSAFPRRSGRPGSSPARRCTGGLFPTRRTARTPARRQRTSPLRTMPGATSRTRCDSWGSSPLPRTCRTTTCASWPTDSSHCSTSAACSTHAAGWRPFCAPRHASRSARRSSRPSPSAIRTSRRSTGSSPPPGRRTSSPVCAATSSTTAATTGRCSPPQAARPPPSNRRRDAHRPRLTGRPAALGPHRRRTHRRSGRPPGCARPTAADLATEGPVQGPSPGRHGPARRRGGAPAAGTRRHSTARHRPALARRGAVRMIRRRRASTLTRSTARAGQRRRGRPDRWWRNGERTGGHAGRHADRPPRPPPRPPWSGSRPGRGVAGCQV</sequence>
<evidence type="ECO:0000313" key="2">
    <source>
        <dbReference type="EMBL" id="KJE25242.1"/>
    </source>
</evidence>
<dbReference type="Proteomes" id="UP000032545">
    <property type="component" value="Unassembled WGS sequence"/>
</dbReference>